<dbReference type="AlphaFoldDB" id="A0A221JW48"/>
<evidence type="ECO:0000313" key="5">
    <source>
        <dbReference type="EMBL" id="ASM70964.1"/>
    </source>
</evidence>
<name>A0A221JW48_9RHOB</name>
<evidence type="ECO:0000313" key="6">
    <source>
        <dbReference type="Proteomes" id="UP000199754"/>
    </source>
</evidence>
<keyword evidence="1" id="KW-0805">Transcription regulation</keyword>
<keyword evidence="2" id="KW-0238">DNA-binding</keyword>
<reference evidence="5 6" key="1">
    <citation type="submission" date="2017-07" db="EMBL/GenBank/DDBJ databases">
        <title>Genome Sequence of Sulfitobacter pseudonitzschiae Strain SMR1 Isolated from a culture of the Diatom Skeletonema marinoi.</title>
        <authorList>
            <person name="Topel M."/>
            <person name="Pinder M.I.M."/>
            <person name="Johansson O.N."/>
            <person name="Kourtchenko O."/>
            <person name="Godhe A."/>
            <person name="Clarke A.K."/>
        </authorList>
    </citation>
    <scope>NUCLEOTIDE SEQUENCE [LARGE SCALE GENOMIC DNA]</scope>
    <source>
        <strain evidence="5 6">SMR1</strain>
    </source>
</reference>
<feature type="domain" description="HTH hxlR-type" evidence="4">
    <location>
        <begin position="32"/>
        <end position="143"/>
    </location>
</feature>
<dbReference type="GO" id="GO:0003677">
    <property type="term" value="F:DNA binding"/>
    <property type="evidence" value="ECO:0007669"/>
    <property type="project" value="UniProtKB-KW"/>
</dbReference>
<evidence type="ECO:0000256" key="1">
    <source>
        <dbReference type="ARBA" id="ARBA00023015"/>
    </source>
</evidence>
<organism evidence="5 6">
    <name type="scientific">Pseudosulfitobacter pseudonitzschiae</name>
    <dbReference type="NCBI Taxonomy" id="1402135"/>
    <lineage>
        <taxon>Bacteria</taxon>
        <taxon>Pseudomonadati</taxon>
        <taxon>Pseudomonadota</taxon>
        <taxon>Alphaproteobacteria</taxon>
        <taxon>Rhodobacterales</taxon>
        <taxon>Roseobacteraceae</taxon>
        <taxon>Pseudosulfitobacter</taxon>
    </lineage>
</organism>
<proteinExistence type="predicted"/>
<dbReference type="InterPro" id="IPR036390">
    <property type="entry name" value="WH_DNA-bd_sf"/>
</dbReference>
<gene>
    <name evidence="5" type="primary">ytcD</name>
    <name evidence="5" type="ORF">SULPSESMR1_00125</name>
</gene>
<dbReference type="Pfam" id="PF01638">
    <property type="entry name" value="HxlR"/>
    <property type="match status" value="1"/>
</dbReference>
<dbReference type="EMBL" id="CP022415">
    <property type="protein sequence ID" value="ASM70964.1"/>
    <property type="molecule type" value="Genomic_DNA"/>
</dbReference>
<dbReference type="SUPFAM" id="SSF46785">
    <property type="entry name" value="Winged helix' DNA-binding domain"/>
    <property type="match status" value="1"/>
</dbReference>
<dbReference type="InterPro" id="IPR002577">
    <property type="entry name" value="HTH_HxlR"/>
</dbReference>
<dbReference type="PROSITE" id="PS51118">
    <property type="entry name" value="HTH_HXLR"/>
    <property type="match status" value="1"/>
</dbReference>
<dbReference type="InterPro" id="IPR036388">
    <property type="entry name" value="WH-like_DNA-bd_sf"/>
</dbReference>
<dbReference type="Gene3D" id="1.10.10.10">
    <property type="entry name" value="Winged helix-like DNA-binding domain superfamily/Winged helix DNA-binding domain"/>
    <property type="match status" value="1"/>
</dbReference>
<keyword evidence="6" id="KW-1185">Reference proteome</keyword>
<dbReference type="PANTHER" id="PTHR33204">
    <property type="entry name" value="TRANSCRIPTIONAL REGULATOR, MARR FAMILY"/>
    <property type="match status" value="1"/>
</dbReference>
<evidence type="ECO:0000256" key="2">
    <source>
        <dbReference type="ARBA" id="ARBA00023125"/>
    </source>
</evidence>
<dbReference type="KEGG" id="spse:SULPSESMR1_00125"/>
<protein>
    <submittedName>
        <fullName evidence="5">Putative HTH-type transcriptional regulator YtcD</fullName>
    </submittedName>
</protein>
<accession>A0A221JW48</accession>
<sequence>MLNEEQVRITQEPTKKWVTNQKVSYMERDWRCEDPKQQLVWAAASSETLRVLEGKWKIVIIVQLFAAKAPLRFSELERRVEGVNQKMLIQQLKDLEKDGIVTRKVYPEVPPKVEYALSDMGLALGPAIEALVDWAFLRSEMRGEPVSGS</sequence>
<dbReference type="Proteomes" id="UP000199754">
    <property type="component" value="Chromosome"/>
</dbReference>
<evidence type="ECO:0000259" key="4">
    <source>
        <dbReference type="PROSITE" id="PS51118"/>
    </source>
</evidence>
<keyword evidence="3" id="KW-0804">Transcription</keyword>
<evidence type="ECO:0000256" key="3">
    <source>
        <dbReference type="ARBA" id="ARBA00023163"/>
    </source>
</evidence>